<feature type="compositionally biased region" description="Polar residues" evidence="1">
    <location>
        <begin position="100"/>
        <end position="111"/>
    </location>
</feature>
<dbReference type="PANTHER" id="PTHR30348:SF4">
    <property type="entry name" value="DUF72 DOMAIN-CONTAINING PROTEIN"/>
    <property type="match status" value="1"/>
</dbReference>
<feature type="compositionally biased region" description="Basic and acidic residues" evidence="1">
    <location>
        <begin position="459"/>
        <end position="480"/>
    </location>
</feature>
<dbReference type="EMBL" id="JAVIZN010000002">
    <property type="protein sequence ID" value="MDR6202799.1"/>
    <property type="molecule type" value="Genomic_DNA"/>
</dbReference>
<dbReference type="SUPFAM" id="SSF117396">
    <property type="entry name" value="TM1631-like"/>
    <property type="match status" value="1"/>
</dbReference>
<feature type="region of interest" description="Disordered" evidence="1">
    <location>
        <begin position="1"/>
        <end position="135"/>
    </location>
</feature>
<accession>A0ABD5CG05</accession>
<feature type="compositionally biased region" description="Polar residues" evidence="1">
    <location>
        <begin position="513"/>
        <end position="525"/>
    </location>
</feature>
<dbReference type="InterPro" id="IPR002763">
    <property type="entry name" value="DUF72"/>
</dbReference>
<feature type="region of interest" description="Disordered" evidence="1">
    <location>
        <begin position="459"/>
        <end position="525"/>
    </location>
</feature>
<evidence type="ECO:0000256" key="1">
    <source>
        <dbReference type="SAM" id="MobiDB-lite"/>
    </source>
</evidence>
<sequence length="525" mass="56777">MKISMGQSGTREEEEALDERGEQSDVGVRSGVEASSEAKAPGEAAQFDLFGMPVQAAPAAPKAEARAKPSRARSGAQAPLDAQADAPFVTHAPKIESRQPARSTTAATSLWQEEAAPEPTLMATPTGAATDAPRKRRTREILAAPPSPDILALASQLPPQVHLGTSTWSFPGWNGIVYGDEYSNSKLSRDGLTAYGAHPLLKTVSIDRSFYQALTVTEYLRYAQQVPEHFRFIVKAPMTITDATVRAERGEPVSLNPCFLNAQMAIDDFVTPCLEGLGAKAGALVFQLSPLPDQMLAQPAVFIERLAEFLAALPTLPQGTCYAIEIRDASLLTPRFIRTLKAAGVRYCVGIHARMPDPLRQAAALALLDGEPAGPLVVRWSLHGGFKYEQAKAKYEPFDKLVDHDPATRASLAELAARYALAGQPVVIAVNNKAEGSAPLSCVELAREIIEAYARLANEREHEHEHEQEEHEHGHRREQEPSQQETDAVNAAAMQHSDPQEPRPPDPPGDASRAQTSDSNSSEPH</sequence>
<organism evidence="2 3">
    <name type="scientific">Paraburkholderia graminis</name>
    <dbReference type="NCBI Taxonomy" id="60548"/>
    <lineage>
        <taxon>Bacteria</taxon>
        <taxon>Pseudomonadati</taxon>
        <taxon>Pseudomonadota</taxon>
        <taxon>Betaproteobacteria</taxon>
        <taxon>Burkholderiales</taxon>
        <taxon>Burkholderiaceae</taxon>
        <taxon>Paraburkholderia</taxon>
    </lineage>
</organism>
<evidence type="ECO:0000313" key="3">
    <source>
        <dbReference type="Proteomes" id="UP001245184"/>
    </source>
</evidence>
<comment type="caution">
    <text evidence="2">The sequence shown here is derived from an EMBL/GenBank/DDBJ whole genome shotgun (WGS) entry which is preliminary data.</text>
</comment>
<gene>
    <name evidence="2" type="ORF">QF025_001519</name>
</gene>
<dbReference type="InterPro" id="IPR036520">
    <property type="entry name" value="UPF0759_sf"/>
</dbReference>
<dbReference type="Gene3D" id="3.20.20.410">
    <property type="entry name" value="Protein of unknown function UPF0759"/>
    <property type="match status" value="1"/>
</dbReference>
<dbReference type="PANTHER" id="PTHR30348">
    <property type="entry name" value="UNCHARACTERIZED PROTEIN YECE"/>
    <property type="match status" value="1"/>
</dbReference>
<name>A0ABD5CG05_9BURK</name>
<evidence type="ECO:0000313" key="2">
    <source>
        <dbReference type="EMBL" id="MDR6202799.1"/>
    </source>
</evidence>
<dbReference type="Proteomes" id="UP001245184">
    <property type="component" value="Unassembled WGS sequence"/>
</dbReference>
<dbReference type="Pfam" id="PF01904">
    <property type="entry name" value="DUF72"/>
    <property type="match status" value="1"/>
</dbReference>
<dbReference type="AlphaFoldDB" id="A0ABD5CG05"/>
<reference evidence="2 3" key="1">
    <citation type="submission" date="2023-08" db="EMBL/GenBank/DDBJ databases">
        <title>Genome sequencing of plant associated microbes to promote plant fitness in Sorghum bicolor and Oryza sativa.</title>
        <authorList>
            <person name="Coleman-Derr D."/>
        </authorList>
    </citation>
    <scope>NUCLEOTIDE SEQUENCE [LARGE SCALE GENOMIC DNA]</scope>
    <source>
        <strain evidence="2 3">SLBN-33</strain>
    </source>
</reference>
<protein>
    <submittedName>
        <fullName evidence="2">Uncharacterized protein YecE (DUF72 family)</fullName>
    </submittedName>
</protein>
<feature type="compositionally biased region" description="Low complexity" evidence="1">
    <location>
        <begin position="72"/>
        <end position="87"/>
    </location>
</feature>
<proteinExistence type="predicted"/>